<reference evidence="14" key="2">
    <citation type="journal article" date="2021" name="PeerJ">
        <title>Extensive microbial diversity within the chicken gut microbiome revealed by metagenomics and culture.</title>
        <authorList>
            <person name="Gilroy R."/>
            <person name="Ravi A."/>
            <person name="Getino M."/>
            <person name="Pursley I."/>
            <person name="Horton D.L."/>
            <person name="Alikhan N.F."/>
            <person name="Baker D."/>
            <person name="Gharbi K."/>
            <person name="Hall N."/>
            <person name="Watson M."/>
            <person name="Adriaenssens E.M."/>
            <person name="Foster-Nyarko E."/>
            <person name="Jarju S."/>
            <person name="Secka A."/>
            <person name="Antonio M."/>
            <person name="Oren A."/>
            <person name="Chaudhuri R.R."/>
            <person name="La Ragione R."/>
            <person name="Hildebrand F."/>
            <person name="Pallen M.J."/>
        </authorList>
    </citation>
    <scope>NUCLEOTIDE SEQUENCE</scope>
    <source>
        <strain evidence="14">ChiHjej12B11-29160</strain>
    </source>
</reference>
<dbReference type="Pfam" id="PF00664">
    <property type="entry name" value="ABC_membrane"/>
    <property type="match status" value="1"/>
</dbReference>
<dbReference type="Pfam" id="PF00005">
    <property type="entry name" value="ABC_tran"/>
    <property type="match status" value="1"/>
</dbReference>
<dbReference type="Gene3D" id="1.20.1560.10">
    <property type="entry name" value="ABC transporter type 1, transmembrane domain"/>
    <property type="match status" value="1"/>
</dbReference>
<dbReference type="SUPFAM" id="SSF90123">
    <property type="entry name" value="ABC transporter transmembrane region"/>
    <property type="match status" value="1"/>
</dbReference>
<feature type="transmembrane region" description="Helical" evidence="11">
    <location>
        <begin position="267"/>
        <end position="295"/>
    </location>
</feature>
<keyword evidence="3 11" id="KW-0812">Transmembrane</keyword>
<keyword evidence="2" id="KW-0813">Transport</keyword>
<feature type="domain" description="ABC transmembrane type-1" evidence="13">
    <location>
        <begin position="33"/>
        <end position="317"/>
    </location>
</feature>
<dbReference type="InterPro" id="IPR011527">
    <property type="entry name" value="ABC1_TM_dom"/>
</dbReference>
<dbReference type="InterPro" id="IPR003593">
    <property type="entry name" value="AAA+_ATPase"/>
</dbReference>
<dbReference type="SMART" id="SM00382">
    <property type="entry name" value="AAA"/>
    <property type="match status" value="1"/>
</dbReference>
<dbReference type="CDD" id="cd18547">
    <property type="entry name" value="ABC_6TM_Tm288_like"/>
    <property type="match status" value="1"/>
</dbReference>
<proteinExistence type="inferred from homology"/>
<organism evidence="14 15">
    <name type="scientific">Candidatus Coprovicinus avistercoris</name>
    <dbReference type="NCBI Taxonomy" id="2840754"/>
    <lineage>
        <taxon>Bacteria</taxon>
        <taxon>Bacillati</taxon>
        <taxon>Actinomycetota</taxon>
        <taxon>Coriobacteriia</taxon>
        <taxon>Coriobacteriales</taxon>
        <taxon>Coriobacteriaceae</taxon>
        <taxon>Coriobacteriaceae incertae sedis</taxon>
        <taxon>Candidatus Coprovicinus</taxon>
    </lineage>
</organism>
<dbReference type="GO" id="GO:0005886">
    <property type="term" value="C:plasma membrane"/>
    <property type="evidence" value="ECO:0007669"/>
    <property type="project" value="UniProtKB-SubCell"/>
</dbReference>
<comment type="similarity">
    <text evidence="9">Belongs to the ABC transporter superfamily. Lipid exporter (TC 3.A.1.106) family.</text>
</comment>
<feature type="domain" description="ABC transporter" evidence="12">
    <location>
        <begin position="351"/>
        <end position="584"/>
    </location>
</feature>
<dbReference type="CDD" id="cd03254">
    <property type="entry name" value="ABCC_Glucan_exporter_like"/>
    <property type="match status" value="1"/>
</dbReference>
<dbReference type="InterPro" id="IPR036640">
    <property type="entry name" value="ABC1_TM_sf"/>
</dbReference>
<evidence type="ECO:0000256" key="4">
    <source>
        <dbReference type="ARBA" id="ARBA00022741"/>
    </source>
</evidence>
<dbReference type="InterPro" id="IPR039421">
    <property type="entry name" value="Type_1_exporter"/>
</dbReference>
<dbReference type="InterPro" id="IPR003439">
    <property type="entry name" value="ABC_transporter-like_ATP-bd"/>
</dbReference>
<dbReference type="PROSITE" id="PS50929">
    <property type="entry name" value="ABC_TM1F"/>
    <property type="match status" value="1"/>
</dbReference>
<evidence type="ECO:0000256" key="9">
    <source>
        <dbReference type="ARBA" id="ARBA00061644"/>
    </source>
</evidence>
<keyword evidence="7 11" id="KW-0472">Membrane</keyword>
<reference evidence="14" key="1">
    <citation type="submission" date="2020-10" db="EMBL/GenBank/DDBJ databases">
        <authorList>
            <person name="Gilroy R."/>
        </authorList>
    </citation>
    <scope>NUCLEOTIDE SEQUENCE</scope>
    <source>
        <strain evidence="14">ChiHjej12B11-29160</strain>
    </source>
</reference>
<evidence type="ECO:0000256" key="6">
    <source>
        <dbReference type="ARBA" id="ARBA00022989"/>
    </source>
</evidence>
<feature type="transmembrane region" description="Helical" evidence="11">
    <location>
        <begin position="71"/>
        <end position="95"/>
    </location>
</feature>
<dbReference type="PROSITE" id="PS50893">
    <property type="entry name" value="ABC_TRANSPORTER_2"/>
    <property type="match status" value="1"/>
</dbReference>
<dbReference type="InterPro" id="IPR027417">
    <property type="entry name" value="P-loop_NTPase"/>
</dbReference>
<evidence type="ECO:0000259" key="13">
    <source>
        <dbReference type="PROSITE" id="PS50929"/>
    </source>
</evidence>
<feature type="transmembrane region" description="Helical" evidence="11">
    <location>
        <begin position="30"/>
        <end position="51"/>
    </location>
</feature>
<dbReference type="PANTHER" id="PTHR43394:SF1">
    <property type="entry name" value="ATP-BINDING CASSETTE SUB-FAMILY B MEMBER 10, MITOCHONDRIAL"/>
    <property type="match status" value="1"/>
</dbReference>
<sequence length="590" mass="64462">MSTLKATPGTRRTQSKTVRRLLRLVATYRLRLVAVAFLVVLTVVGTLMLPVLAGHAVDCAIGPNEVNFVELAHTVLAMLATIVGTSISQWALYVVSNRIAYDAVYDLRTQAFNHLQELPLSYIDSHEHGDLASRIVTDAEQVAAGLLMGFQQFPTGILTILITLIFMFALNVQIAIVVALLTPLSVWGAQFISSHSSRHFSGLVHYRGKLTAMAEETIGGISTVETFTMGDKLSEEFSEVDKKLGEESFRAVFFSSLANPTMRFANALVYAAIGIFGAFVVISGGITVGGLTTFLGYADQYAKPFNDITGVVTELQNSIACARRLFSLIDEDAQIPEPSNAQTLSKVEGNVKLDHVGFSYDGKTSVLTDVDLSVRPGQRIALVGKTGCGKTTLMNLLMRFYDVSKGAICIDGVDVRELTRASLRMSWGMVLQDTWIRHATVRDNIALGKPDATDEEVRAAAKEAYADGFIQRLPEGYNTVLDGNTSLSAGQRQLLCIARVMLAQPQMLILDEATSNIDTRTELLVQRAFDRLMEGRTSFVVAHRLSTVRDADLICVMENGAIRERGTHDELLRAGGLYTTIYQSQFAPSE</sequence>
<dbReference type="EMBL" id="DVMQ01000016">
    <property type="protein sequence ID" value="HIU24328.1"/>
    <property type="molecule type" value="Genomic_DNA"/>
</dbReference>
<dbReference type="Gene3D" id="3.40.50.300">
    <property type="entry name" value="P-loop containing nucleotide triphosphate hydrolases"/>
    <property type="match status" value="1"/>
</dbReference>
<evidence type="ECO:0000313" key="15">
    <source>
        <dbReference type="Proteomes" id="UP000824078"/>
    </source>
</evidence>
<dbReference type="PANTHER" id="PTHR43394">
    <property type="entry name" value="ATP-DEPENDENT PERMEASE MDL1, MITOCHONDRIAL"/>
    <property type="match status" value="1"/>
</dbReference>
<dbReference type="PROSITE" id="PS00211">
    <property type="entry name" value="ABC_TRANSPORTER_1"/>
    <property type="match status" value="1"/>
</dbReference>
<dbReference type="InterPro" id="IPR017871">
    <property type="entry name" value="ABC_transporter-like_CS"/>
</dbReference>
<evidence type="ECO:0000259" key="12">
    <source>
        <dbReference type="PROSITE" id="PS50893"/>
    </source>
</evidence>
<dbReference type="GO" id="GO:0016887">
    <property type="term" value="F:ATP hydrolysis activity"/>
    <property type="evidence" value="ECO:0007669"/>
    <property type="project" value="InterPro"/>
</dbReference>
<comment type="caution">
    <text evidence="14">The sequence shown here is derived from an EMBL/GenBank/DDBJ whole genome shotgun (WGS) entry which is preliminary data.</text>
</comment>
<comment type="function">
    <text evidence="8">ABC transporter involved in fatty acid import. Transmembrane domains (TMD) form a pore in the membrane and the ATP-binding domain (NBD) is responsible for energy generation.</text>
</comment>
<evidence type="ECO:0000256" key="11">
    <source>
        <dbReference type="SAM" id="Phobius"/>
    </source>
</evidence>
<evidence type="ECO:0000256" key="7">
    <source>
        <dbReference type="ARBA" id="ARBA00023136"/>
    </source>
</evidence>
<evidence type="ECO:0000256" key="10">
    <source>
        <dbReference type="ARBA" id="ARBA00071747"/>
    </source>
</evidence>
<dbReference type="Proteomes" id="UP000824078">
    <property type="component" value="Unassembled WGS sequence"/>
</dbReference>
<keyword evidence="4" id="KW-0547">Nucleotide-binding</keyword>
<dbReference type="FunFam" id="3.40.50.300:FF:000287">
    <property type="entry name" value="Multidrug ABC transporter ATP-binding protein"/>
    <property type="match status" value="1"/>
</dbReference>
<dbReference type="AlphaFoldDB" id="A0A9D1HXD7"/>
<dbReference type="SUPFAM" id="SSF52540">
    <property type="entry name" value="P-loop containing nucleoside triphosphate hydrolases"/>
    <property type="match status" value="1"/>
</dbReference>
<dbReference type="GO" id="GO:0015421">
    <property type="term" value="F:ABC-type oligopeptide transporter activity"/>
    <property type="evidence" value="ECO:0007669"/>
    <property type="project" value="TreeGrafter"/>
</dbReference>
<accession>A0A9D1HXD7</accession>
<keyword evidence="5 14" id="KW-0067">ATP-binding</keyword>
<dbReference type="GO" id="GO:0005524">
    <property type="term" value="F:ATP binding"/>
    <property type="evidence" value="ECO:0007669"/>
    <property type="project" value="UniProtKB-KW"/>
</dbReference>
<keyword evidence="6 11" id="KW-1133">Transmembrane helix</keyword>
<evidence type="ECO:0000313" key="14">
    <source>
        <dbReference type="EMBL" id="HIU24328.1"/>
    </source>
</evidence>
<evidence type="ECO:0000256" key="8">
    <source>
        <dbReference type="ARBA" id="ARBA00055053"/>
    </source>
</evidence>
<evidence type="ECO:0000256" key="3">
    <source>
        <dbReference type="ARBA" id="ARBA00022692"/>
    </source>
</evidence>
<evidence type="ECO:0000256" key="1">
    <source>
        <dbReference type="ARBA" id="ARBA00004651"/>
    </source>
</evidence>
<gene>
    <name evidence="14" type="ORF">IAD17_05350</name>
</gene>
<comment type="subcellular location">
    <subcellularLocation>
        <location evidence="1">Cell membrane</location>
        <topology evidence="1">Multi-pass membrane protein</topology>
    </subcellularLocation>
</comment>
<protein>
    <recommendedName>
        <fullName evidence="10">Fatty acid ABC transporter ATP-binding/permease protein</fullName>
    </recommendedName>
</protein>
<feature type="transmembrane region" description="Helical" evidence="11">
    <location>
        <begin position="157"/>
        <end position="181"/>
    </location>
</feature>
<name>A0A9D1HXD7_9ACTN</name>
<evidence type="ECO:0000256" key="5">
    <source>
        <dbReference type="ARBA" id="ARBA00022840"/>
    </source>
</evidence>
<evidence type="ECO:0000256" key="2">
    <source>
        <dbReference type="ARBA" id="ARBA00022448"/>
    </source>
</evidence>